<evidence type="ECO:0000313" key="2">
    <source>
        <dbReference type="EMBL" id="ENH60629.1"/>
    </source>
</evidence>
<reference evidence="3" key="1">
    <citation type="submission" date="2012-09" db="EMBL/GenBank/DDBJ databases">
        <title>Genome sequencing and comparative transcriptomics of race 1 and race 4 of banana pathogen: Fusarium oxysporum f. sp. cubense.</title>
        <authorList>
            <person name="Fang X."/>
            <person name="Huang J."/>
        </authorList>
    </citation>
    <scope>NUCLEOTIDE SEQUENCE [LARGE SCALE GENOMIC DNA]</scope>
    <source>
        <strain evidence="3">race 1</strain>
    </source>
</reference>
<feature type="compositionally biased region" description="Low complexity" evidence="1">
    <location>
        <begin position="322"/>
        <end position="333"/>
    </location>
</feature>
<feature type="compositionally biased region" description="Low complexity" evidence="1">
    <location>
        <begin position="222"/>
        <end position="242"/>
    </location>
</feature>
<dbReference type="HOGENOM" id="CLU_065840_0_0_1"/>
<evidence type="ECO:0000313" key="3">
    <source>
        <dbReference type="Proteomes" id="UP000016928"/>
    </source>
</evidence>
<evidence type="ECO:0000256" key="1">
    <source>
        <dbReference type="SAM" id="MobiDB-lite"/>
    </source>
</evidence>
<feature type="region of interest" description="Disordered" evidence="1">
    <location>
        <begin position="1"/>
        <end position="85"/>
    </location>
</feature>
<dbReference type="Proteomes" id="UP000016928">
    <property type="component" value="Unassembled WGS sequence"/>
</dbReference>
<proteinExistence type="predicted"/>
<name>N4TDW7_FUSC1</name>
<dbReference type="EMBL" id="KB731261">
    <property type="protein sequence ID" value="ENH60629.1"/>
    <property type="molecule type" value="Genomic_DNA"/>
</dbReference>
<dbReference type="AlphaFoldDB" id="N4TDW7"/>
<feature type="region of interest" description="Disordered" evidence="1">
    <location>
        <begin position="116"/>
        <end position="360"/>
    </location>
</feature>
<accession>N4TDW7</accession>
<dbReference type="VEuPathDB" id="FungiDB:FOC1_g10015428"/>
<dbReference type="STRING" id="1229664.N4TDW7"/>
<feature type="compositionally biased region" description="Polar residues" evidence="1">
    <location>
        <begin position="254"/>
        <end position="266"/>
    </location>
</feature>
<organism evidence="2 3">
    <name type="scientific">Fusarium oxysporum f. sp. cubense (strain race 1)</name>
    <name type="common">Panama disease fungus</name>
    <dbReference type="NCBI Taxonomy" id="1229664"/>
    <lineage>
        <taxon>Eukaryota</taxon>
        <taxon>Fungi</taxon>
        <taxon>Dikarya</taxon>
        <taxon>Ascomycota</taxon>
        <taxon>Pezizomycotina</taxon>
        <taxon>Sordariomycetes</taxon>
        <taxon>Hypocreomycetidae</taxon>
        <taxon>Hypocreales</taxon>
        <taxon>Nectriaceae</taxon>
        <taxon>Fusarium</taxon>
        <taxon>Fusarium oxysporum species complex</taxon>
    </lineage>
</organism>
<sequence length="360" mass="37406">MQAEVGDATAHLGTGEDSDDEDLIGYDSIEPGLPPASSDRQKWWLDNKQPARAAVPVPKPRNGQAVGLNPNRPSNPFGLTEEPDWISIPRSSSKASLSSMSSSPFEKVNLPNVMASGSSIQPRKLPPPYDPSALPAKVGRMNLLDDHAPMGHVETPPPPPPPRRGTSGVAAMGQTPPSNGFGLNRVQTQPLPPPLRPTSAASHASQFSQNSKAGKPAPPVAKKPAHLTTTSPSSSPALSQSAMEDDFRPPLPTRANTGGLTGSPHSQDIGAAARKPVAPPKHGMNGTGAKPSSSIGAVGLPGMTGGVPSRRAAPPVQPKPQLPQQNQNQHQRQGSTDLLGSLGEGQEVGGWETLKPSTRA</sequence>
<protein>
    <submittedName>
        <fullName evidence="2">Inositol-1,4,5-trisphosphate 5-phosphatase 1</fullName>
    </submittedName>
</protein>
<gene>
    <name evidence="2" type="ORF">FOC1_g10015428</name>
</gene>
<reference evidence="3" key="2">
    <citation type="journal article" date="2014" name="PLoS ONE">
        <title>Genome and Transcriptome Analysis of the Fungal Pathogen Fusarium oxysporum f. sp. cubense Causing Banana Vascular Wilt Disease.</title>
        <authorList>
            <person name="Guo L."/>
            <person name="Han L."/>
            <person name="Yang L."/>
            <person name="Zeng H."/>
            <person name="Fan D."/>
            <person name="Zhu Y."/>
            <person name="Feng Y."/>
            <person name="Wang G."/>
            <person name="Peng C."/>
            <person name="Jiang X."/>
            <person name="Zhou D."/>
            <person name="Ni P."/>
            <person name="Liang C."/>
            <person name="Liu L."/>
            <person name="Wang J."/>
            <person name="Mao C."/>
            <person name="Fang X."/>
            <person name="Peng M."/>
            <person name="Huang J."/>
        </authorList>
    </citation>
    <scope>NUCLEOTIDE SEQUENCE [LARGE SCALE GENOMIC DNA]</scope>
    <source>
        <strain evidence="3">race 1</strain>
    </source>
</reference>